<dbReference type="InterPro" id="IPR011944">
    <property type="entry name" value="Steroid_delta5-4_isomerase"/>
</dbReference>
<evidence type="ECO:0000313" key="2">
    <source>
        <dbReference type="EMBL" id="OIR17059.1"/>
    </source>
</evidence>
<accession>A0A1J5TAA3</accession>
<feature type="domain" description="Calcium/calmodulin-dependent protein kinase II association-domain" evidence="1">
    <location>
        <begin position="6"/>
        <end position="123"/>
    </location>
</feature>
<sequence length="123" mass="14160">MKTPSEFIQEWIETVCSNDASKIANLYQEDAILLGTLDKSVREGRNKIREYFDFFVKLKPCGEITELVEKDYGNGRFCVVNGTYDFNLEEDGKQSVAPARFTFVLERTGVKWMIQSHHSSKQP</sequence>
<evidence type="ECO:0000313" key="3">
    <source>
        <dbReference type="Proteomes" id="UP000183080"/>
    </source>
</evidence>
<organism evidence="2 3">
    <name type="scientific">Marine Group III euryarchaeote CG-Epi1</name>
    <dbReference type="NCBI Taxonomy" id="1888995"/>
    <lineage>
        <taxon>Archaea</taxon>
        <taxon>Methanobacteriati</taxon>
        <taxon>Thermoplasmatota</taxon>
        <taxon>Thermoplasmata</taxon>
        <taxon>Candidatus Thermoprofundales</taxon>
    </lineage>
</organism>
<protein>
    <recommendedName>
        <fullName evidence="1">Calcium/calmodulin-dependent protein kinase II association-domain domain-containing protein</fullName>
    </recommendedName>
</protein>
<proteinExistence type="predicted"/>
<dbReference type="EMBL" id="MIZA01000023">
    <property type="protein sequence ID" value="OIR17059.1"/>
    <property type="molecule type" value="Genomic_DNA"/>
</dbReference>
<dbReference type="SUPFAM" id="SSF54427">
    <property type="entry name" value="NTF2-like"/>
    <property type="match status" value="1"/>
</dbReference>
<dbReference type="GO" id="GO:0004683">
    <property type="term" value="F:calcium/calmodulin-dependent protein kinase activity"/>
    <property type="evidence" value="ECO:0007669"/>
    <property type="project" value="InterPro"/>
</dbReference>
<evidence type="ECO:0000259" key="1">
    <source>
        <dbReference type="Pfam" id="PF08332"/>
    </source>
</evidence>
<name>A0A1J5TAA3_9ARCH</name>
<dbReference type="InterPro" id="IPR013543">
    <property type="entry name" value="Ca/CaM-dep_prot_kinase-assoc"/>
</dbReference>
<dbReference type="AlphaFoldDB" id="A0A1J5TAA3"/>
<reference evidence="2 3" key="1">
    <citation type="submission" date="2016-08" db="EMBL/GenBank/DDBJ databases">
        <title>New Insights into Marine Group III Euryarchaeota, from dark to light.</title>
        <authorList>
            <person name="Haro-Moreno J.M."/>
            <person name="Rodriguez-Valera F."/>
            <person name="Lopez-Garcia P."/>
            <person name="Moreira D."/>
            <person name="Martin-Cuadrado A.B."/>
        </authorList>
    </citation>
    <scope>NUCLEOTIDE SEQUENCE [LARGE SCALE GENOMIC DNA]</scope>
    <source>
        <strain evidence="2">CG-Epi1</strain>
    </source>
</reference>
<dbReference type="Proteomes" id="UP000183080">
    <property type="component" value="Unassembled WGS sequence"/>
</dbReference>
<comment type="caution">
    <text evidence="2">The sequence shown here is derived from an EMBL/GenBank/DDBJ whole genome shotgun (WGS) entry which is preliminary data.</text>
</comment>
<dbReference type="Gene3D" id="3.10.450.50">
    <property type="match status" value="1"/>
</dbReference>
<dbReference type="InterPro" id="IPR032710">
    <property type="entry name" value="NTF2-like_dom_sf"/>
</dbReference>
<gene>
    <name evidence="2" type="ORF">BD935_02595</name>
</gene>
<dbReference type="STRING" id="1888995.BD935_02595"/>
<dbReference type="NCBIfam" id="TIGR02246">
    <property type="entry name" value="SgcJ/EcaC family oxidoreductase"/>
    <property type="match status" value="1"/>
</dbReference>
<dbReference type="Pfam" id="PF08332">
    <property type="entry name" value="CaMKII_AD"/>
    <property type="match status" value="1"/>
</dbReference>
<dbReference type="GO" id="GO:0005516">
    <property type="term" value="F:calmodulin binding"/>
    <property type="evidence" value="ECO:0007669"/>
    <property type="project" value="InterPro"/>
</dbReference>